<proteinExistence type="predicted"/>
<name>A0A0F9HQ75_9ZZZZ</name>
<dbReference type="EMBL" id="LAZR01023805">
    <property type="protein sequence ID" value="KKL77257.1"/>
    <property type="molecule type" value="Genomic_DNA"/>
</dbReference>
<gene>
    <name evidence="1" type="ORF">LCGC14_2036710</name>
</gene>
<accession>A0A0F9HQ75</accession>
<evidence type="ECO:0000313" key="1">
    <source>
        <dbReference type="EMBL" id="KKL77257.1"/>
    </source>
</evidence>
<organism evidence="1">
    <name type="scientific">marine sediment metagenome</name>
    <dbReference type="NCBI Taxonomy" id="412755"/>
    <lineage>
        <taxon>unclassified sequences</taxon>
        <taxon>metagenomes</taxon>
        <taxon>ecological metagenomes</taxon>
    </lineage>
</organism>
<comment type="caution">
    <text evidence="1">The sequence shown here is derived from an EMBL/GenBank/DDBJ whole genome shotgun (WGS) entry which is preliminary data.</text>
</comment>
<reference evidence="1" key="1">
    <citation type="journal article" date="2015" name="Nature">
        <title>Complex archaea that bridge the gap between prokaryotes and eukaryotes.</title>
        <authorList>
            <person name="Spang A."/>
            <person name="Saw J.H."/>
            <person name="Jorgensen S.L."/>
            <person name="Zaremba-Niedzwiedzka K."/>
            <person name="Martijn J."/>
            <person name="Lind A.E."/>
            <person name="van Eijk R."/>
            <person name="Schleper C."/>
            <person name="Guy L."/>
            <person name="Ettema T.J."/>
        </authorList>
    </citation>
    <scope>NUCLEOTIDE SEQUENCE</scope>
</reference>
<sequence>MCPRNCHLCERPILEHDDFTVDSKDGPAHLACLFVALSDVLQEIRELLTAPRSMPLQPKPEQNKGTPQ</sequence>
<protein>
    <submittedName>
        <fullName evidence="1">Uncharacterized protein</fullName>
    </submittedName>
</protein>
<dbReference type="AlphaFoldDB" id="A0A0F9HQ75"/>